<reference evidence="3 4" key="1">
    <citation type="journal article" date="2003" name="Genome Res.">
        <title>Comparative complete genome sequence analysis of the amino acid replacements responsible for the thermostability of Corynebacterium efficiens.</title>
        <authorList>
            <person name="Nishio Y."/>
            <person name="Nakamura Y."/>
            <person name="Kawarabayasi Y."/>
            <person name="Usuda Y."/>
            <person name="Kimura E."/>
            <person name="Sugimoto S."/>
            <person name="Matsui K."/>
            <person name="Yamagishi A."/>
            <person name="Kikuchi H."/>
            <person name="Ikeo K."/>
            <person name="Gojobori T."/>
        </authorList>
    </citation>
    <scope>NUCLEOTIDE SEQUENCE [LARGE SCALE GENOMIC DNA]</scope>
    <source>
        <strain evidence="4">DSM 44549 / YS-314 / AJ 12310 / JCM 11189 / NBRC 100395</strain>
    </source>
</reference>
<feature type="region of interest" description="Disordered" evidence="1">
    <location>
        <begin position="134"/>
        <end position="154"/>
    </location>
</feature>
<dbReference type="EMBL" id="BA000035">
    <property type="protein sequence ID" value="BAC18754.1"/>
    <property type="molecule type" value="Genomic_DNA"/>
</dbReference>
<keyword evidence="4" id="KW-1185">Reference proteome</keyword>
<feature type="compositionally biased region" description="Polar residues" evidence="1">
    <location>
        <begin position="144"/>
        <end position="154"/>
    </location>
</feature>
<evidence type="ECO:0000313" key="4">
    <source>
        <dbReference type="Proteomes" id="UP000001409"/>
    </source>
</evidence>
<organism evidence="3 4">
    <name type="scientific">Corynebacterium efficiens (strain DSM 44549 / YS-314 / AJ 12310 / JCM 11189 / NBRC 100395)</name>
    <dbReference type="NCBI Taxonomy" id="196164"/>
    <lineage>
        <taxon>Bacteria</taxon>
        <taxon>Bacillati</taxon>
        <taxon>Actinomycetota</taxon>
        <taxon>Actinomycetes</taxon>
        <taxon>Mycobacteriales</taxon>
        <taxon>Corynebacteriaceae</taxon>
        <taxon>Corynebacterium</taxon>
    </lineage>
</organism>
<dbReference type="Proteomes" id="UP000001409">
    <property type="component" value="Chromosome"/>
</dbReference>
<accession>Q8FP44</accession>
<name>Q8FP44_COREF</name>
<dbReference type="Pfam" id="PF13683">
    <property type="entry name" value="rve_3"/>
    <property type="match status" value="1"/>
</dbReference>
<dbReference type="KEGG" id="cef:CE1944"/>
<evidence type="ECO:0000313" key="3">
    <source>
        <dbReference type="EMBL" id="BAC18754.1"/>
    </source>
</evidence>
<dbReference type="RefSeq" id="WP_011075682.1">
    <property type="nucleotide sequence ID" value="NC_004369.1"/>
</dbReference>
<protein>
    <submittedName>
        <fullName evidence="3">Putative transposase</fullName>
    </submittedName>
</protein>
<dbReference type="GO" id="GO:0015074">
    <property type="term" value="P:DNA integration"/>
    <property type="evidence" value="ECO:0007669"/>
    <property type="project" value="InterPro"/>
</dbReference>
<dbReference type="AlphaFoldDB" id="Q8FP44"/>
<sequence length="154" mass="16979">MASPLWGHFGWLRSRTPIISVHYSGVSPWRNLLLILHGQAQVVIALHGYHKALPHVGNGQAPVTSREKIVASHGGQRTFRHLLRSSNEAVRDHSRFQPGPPRSVDDVECFTLAWIDRYNSARPHTGLGNAPPAEYEAAHCAEPTKSSRPAMTPA</sequence>
<proteinExistence type="predicted"/>
<dbReference type="eggNOG" id="COG2801">
    <property type="taxonomic scope" value="Bacteria"/>
</dbReference>
<evidence type="ECO:0000256" key="1">
    <source>
        <dbReference type="SAM" id="MobiDB-lite"/>
    </source>
</evidence>
<evidence type="ECO:0000259" key="2">
    <source>
        <dbReference type="Pfam" id="PF13683"/>
    </source>
</evidence>
<dbReference type="InterPro" id="IPR001584">
    <property type="entry name" value="Integrase_cat-core"/>
</dbReference>
<feature type="domain" description="Integrase catalytic" evidence="2">
    <location>
        <begin position="67"/>
        <end position="132"/>
    </location>
</feature>
<dbReference type="HOGENOM" id="CLU_1701294_0_0_11"/>